<feature type="domain" description="Lgt1 glycosyltransferase" evidence="2">
    <location>
        <begin position="6"/>
        <end position="344"/>
    </location>
</feature>
<dbReference type="Proteomes" id="UP000032430">
    <property type="component" value="Chromosome I"/>
</dbReference>
<keyword evidence="4" id="KW-1185">Reference proteome</keyword>
<dbReference type="Pfam" id="PF16849">
    <property type="entry name" value="Glyco_transf_88"/>
    <property type="match status" value="1"/>
</dbReference>
<organism evidence="3 4">
    <name type="scientific">Legionella fallonii LLAP-10</name>
    <dbReference type="NCBI Taxonomy" id="1212491"/>
    <lineage>
        <taxon>Bacteria</taxon>
        <taxon>Pseudomonadati</taxon>
        <taxon>Pseudomonadota</taxon>
        <taxon>Gammaproteobacteria</taxon>
        <taxon>Legionellales</taxon>
        <taxon>Legionellaceae</taxon>
        <taxon>Legionella</taxon>
    </lineage>
</organism>
<reference evidence="4" key="1">
    <citation type="submission" date="2014-09" db="EMBL/GenBank/DDBJ databases">
        <authorList>
            <person name="Gomez-Valero L."/>
        </authorList>
    </citation>
    <scope>NUCLEOTIDE SEQUENCE [LARGE SCALE GENOMIC DNA]</scope>
    <source>
        <strain evidence="4">ATCC700992</strain>
    </source>
</reference>
<feature type="region of interest" description="Disordered" evidence="1">
    <location>
        <begin position="560"/>
        <end position="583"/>
    </location>
</feature>
<evidence type="ECO:0000313" key="4">
    <source>
        <dbReference type="Proteomes" id="UP000032430"/>
    </source>
</evidence>
<dbReference type="RefSeq" id="WP_231865891.1">
    <property type="nucleotide sequence ID" value="NZ_LN614827.1"/>
</dbReference>
<evidence type="ECO:0000313" key="3">
    <source>
        <dbReference type="EMBL" id="CEG56091.1"/>
    </source>
</evidence>
<dbReference type="KEGG" id="lfa:LFA_0639"/>
<proteinExistence type="predicted"/>
<dbReference type="Gene3D" id="3.90.550.20">
    <property type="match status" value="1"/>
</dbReference>
<sequence>MPVLREMYQYNPHHHVKIWLSNKPAVFMNTENKMRLIEMRELNPKDVIHLVYDSSLLNTKALDELAAFCKEHAITPVDANSFEHEIISEKEKKLFKFYKDEINNLNDGGNLAVASDILRWLYPVYSKGGYTDFDVPVDTSALPETVNVHTPLLLNIGSLRTRNKDVILSNNDYIAVVDPEAAKEEIEKVQEGVISVLQQYDNDFIEKTIEEFGRDSFINQYLIQFMKNRSESIYIARSKSEFPAMGSRQLRSHINQIMTNPEKFLEFAKKGSDETDKEVILRLRKELNEQLGFFKWLFFRSEYNEIKNALQQSDDDLIAYLMKKERTLYLKSIVVCTTGPIAIAKFLFDGYVFNSDNFDEEIAPYSFNSYGLKSAFQSKNTISMNESIWGMMNFLGSEEGALNDSSWLETGAQLQKSRAELLDERRNQLRESLPQEFKNFKKNIEEQIQQLEENSKGFWGLFFADRKREKIKALQAVLTCYNGDSFDTNKFREVLNDIQPNIDMVYAGWFSHKTQDLIEGLKALSHQSIVFMLTQERQIDLKPQASTAKAEVVSQENKVKQEKEPYHGGGLNFFPQATNSGNPEEVLRPQVGLAV</sequence>
<name>A0A098G279_9GAMM</name>
<accession>A0A098G279</accession>
<gene>
    <name evidence="3" type="ORF">LFA_0639</name>
</gene>
<dbReference type="InterPro" id="IPR031757">
    <property type="entry name" value="Lgt1_Glycosyltransf"/>
</dbReference>
<protein>
    <recommendedName>
        <fullName evidence="2">Lgt1 glycosyltransferase domain-containing protein</fullName>
    </recommendedName>
</protein>
<dbReference type="HOGENOM" id="CLU_537242_0_0_6"/>
<evidence type="ECO:0000256" key="1">
    <source>
        <dbReference type="SAM" id="MobiDB-lite"/>
    </source>
</evidence>
<evidence type="ECO:0000259" key="2">
    <source>
        <dbReference type="Pfam" id="PF16849"/>
    </source>
</evidence>
<dbReference type="AlphaFoldDB" id="A0A098G279"/>
<dbReference type="EMBL" id="LN614827">
    <property type="protein sequence ID" value="CEG56091.1"/>
    <property type="molecule type" value="Genomic_DNA"/>
</dbReference>